<reference evidence="6" key="1">
    <citation type="submission" date="2018-05" db="EMBL/GenBank/DDBJ databases">
        <authorList>
            <person name="Lanie J.A."/>
            <person name="Ng W.-L."/>
            <person name="Kazmierczak K.M."/>
            <person name="Andrzejewski T.M."/>
            <person name="Davidsen T.M."/>
            <person name="Wayne K.J."/>
            <person name="Tettelin H."/>
            <person name="Glass J.I."/>
            <person name="Rusch D."/>
            <person name="Podicherti R."/>
            <person name="Tsui H.-C.T."/>
            <person name="Winkler M.E."/>
        </authorList>
    </citation>
    <scope>NUCLEOTIDE SEQUENCE</scope>
</reference>
<dbReference type="HAMAP" id="MF_01628">
    <property type="entry name" value="Thymid_phosp"/>
    <property type="match status" value="1"/>
</dbReference>
<dbReference type="Pfam" id="PF02885">
    <property type="entry name" value="Glycos_trans_3N"/>
    <property type="match status" value="1"/>
</dbReference>
<dbReference type="EMBL" id="UINC01001946">
    <property type="protein sequence ID" value="SUZ91075.1"/>
    <property type="molecule type" value="Genomic_DNA"/>
</dbReference>
<dbReference type="InterPro" id="IPR013102">
    <property type="entry name" value="PYNP_C"/>
</dbReference>
<proteinExistence type="inferred from homology"/>
<comment type="similarity">
    <text evidence="1">Belongs to the thymidine/pyrimidine-nucleoside phosphorylase family.</text>
</comment>
<comment type="subunit">
    <text evidence="2">Homodimer.</text>
</comment>
<dbReference type="GO" id="GO:0006213">
    <property type="term" value="P:pyrimidine nucleoside metabolic process"/>
    <property type="evidence" value="ECO:0007669"/>
    <property type="project" value="InterPro"/>
</dbReference>
<dbReference type="PIRSF" id="PIRSF000478">
    <property type="entry name" value="TP_PyNP"/>
    <property type="match status" value="1"/>
</dbReference>
<dbReference type="SUPFAM" id="SSF52418">
    <property type="entry name" value="Nucleoside phosphorylase/phosphoribosyltransferase catalytic domain"/>
    <property type="match status" value="1"/>
</dbReference>
<dbReference type="Pfam" id="PF07831">
    <property type="entry name" value="PYNP_C"/>
    <property type="match status" value="1"/>
</dbReference>
<dbReference type="InterPro" id="IPR036320">
    <property type="entry name" value="Glycosyl_Trfase_fam3_N_dom_sf"/>
</dbReference>
<dbReference type="NCBIfam" id="TIGR02643">
    <property type="entry name" value="T_phosphoryl"/>
    <property type="match status" value="1"/>
</dbReference>
<evidence type="ECO:0000256" key="2">
    <source>
        <dbReference type="ARBA" id="ARBA00011738"/>
    </source>
</evidence>
<dbReference type="AlphaFoldDB" id="A0A381RGZ1"/>
<dbReference type="InterPro" id="IPR000312">
    <property type="entry name" value="Glycosyl_Trfase_fam3"/>
</dbReference>
<dbReference type="PANTHER" id="PTHR10515:SF0">
    <property type="entry name" value="THYMIDINE PHOSPHORYLASE"/>
    <property type="match status" value="1"/>
</dbReference>
<dbReference type="Gene3D" id="3.40.1030.10">
    <property type="entry name" value="Nucleoside phosphorylase/phosphoribosyltransferase catalytic domain"/>
    <property type="match status" value="1"/>
</dbReference>
<dbReference type="GO" id="GO:0004645">
    <property type="term" value="F:1,4-alpha-oligoglucan phosphorylase activity"/>
    <property type="evidence" value="ECO:0007669"/>
    <property type="project" value="InterPro"/>
</dbReference>
<evidence type="ECO:0000259" key="5">
    <source>
        <dbReference type="SMART" id="SM00941"/>
    </source>
</evidence>
<dbReference type="FunFam" id="3.40.1030.10:FF:000003">
    <property type="entry name" value="Pyrimidine-nucleoside phosphorylase"/>
    <property type="match status" value="1"/>
</dbReference>
<dbReference type="PANTHER" id="PTHR10515">
    <property type="entry name" value="THYMIDINE PHOSPHORYLASE"/>
    <property type="match status" value="1"/>
</dbReference>
<dbReference type="GO" id="GO:0006206">
    <property type="term" value="P:pyrimidine nucleobase metabolic process"/>
    <property type="evidence" value="ECO:0007669"/>
    <property type="project" value="InterPro"/>
</dbReference>
<dbReference type="SMART" id="SM00941">
    <property type="entry name" value="PYNP_C"/>
    <property type="match status" value="1"/>
</dbReference>
<dbReference type="InterPro" id="IPR036566">
    <property type="entry name" value="PYNP-like_C_sf"/>
</dbReference>
<accession>A0A381RGZ1</accession>
<dbReference type="Gene3D" id="1.20.970.10">
    <property type="entry name" value="Transferase, Pyrimidine Nucleoside Phosphorylase, Chain C"/>
    <property type="match status" value="1"/>
</dbReference>
<dbReference type="GO" id="GO:0005829">
    <property type="term" value="C:cytosol"/>
    <property type="evidence" value="ECO:0007669"/>
    <property type="project" value="TreeGrafter"/>
</dbReference>
<dbReference type="Gene3D" id="3.90.1170.30">
    <property type="entry name" value="Pyrimidine nucleoside phosphorylase-like, C-terminal domain"/>
    <property type="match status" value="1"/>
</dbReference>
<evidence type="ECO:0000256" key="1">
    <source>
        <dbReference type="ARBA" id="ARBA00006915"/>
    </source>
</evidence>
<dbReference type="NCBIfam" id="TIGR02644">
    <property type="entry name" value="Y_phosphoryl"/>
    <property type="match status" value="1"/>
</dbReference>
<evidence type="ECO:0000256" key="3">
    <source>
        <dbReference type="ARBA" id="ARBA00022676"/>
    </source>
</evidence>
<dbReference type="SUPFAM" id="SSF54680">
    <property type="entry name" value="Pyrimidine nucleoside phosphorylase C-terminal domain"/>
    <property type="match status" value="1"/>
</dbReference>
<evidence type="ECO:0000256" key="4">
    <source>
        <dbReference type="ARBA" id="ARBA00022679"/>
    </source>
</evidence>
<feature type="domain" description="Pyrimidine nucleoside phosphorylase C-terminal" evidence="5">
    <location>
        <begin position="347"/>
        <end position="421"/>
    </location>
</feature>
<dbReference type="InterPro" id="IPR017459">
    <property type="entry name" value="Glycosyl_Trfase_fam3_N_dom"/>
</dbReference>
<dbReference type="GO" id="GO:0009032">
    <property type="term" value="F:thymidine phosphorylase activity"/>
    <property type="evidence" value="ECO:0007669"/>
    <property type="project" value="InterPro"/>
</dbReference>
<dbReference type="InterPro" id="IPR013465">
    <property type="entry name" value="Thymidine_Pase"/>
</dbReference>
<keyword evidence="4" id="KW-0808">Transferase</keyword>
<keyword evidence="3" id="KW-0328">Glycosyltransferase</keyword>
<organism evidence="6">
    <name type="scientific">marine metagenome</name>
    <dbReference type="NCBI Taxonomy" id="408172"/>
    <lineage>
        <taxon>unclassified sequences</taxon>
        <taxon>metagenomes</taxon>
        <taxon>ecological metagenomes</taxon>
    </lineage>
</organism>
<dbReference type="Pfam" id="PF00591">
    <property type="entry name" value="Glycos_transf_3"/>
    <property type="match status" value="1"/>
</dbReference>
<sequence length="436" mass="46390">MLPQEIIRKKKDGLPLSDSEIQYYIEGISNGSVSESHIAAFCMAVMFKGMSMEETFSLTDHMVKSGDKLKWDDLNGPVVDKHSTGGVGDKVSIMLAPIVASCGIYNPMISGRGLGHTGGTLDKLESIPGYNTTPDNSLFRHTVKNVGCAIIGQTSNLAPADKVIYGVRDVTATIESIPLITASILSKKLAAGLDGLVMDIKTGNGAFADNLDFARNMGNCIIEVAKQFGMNTSAIITDMNQPLGGTVGNTLEIIEVIDYLKCVQQESRLHEVVLTLAAEMLAVAGLVDSTDDGFQKAKEVLDSGKAAETFEKMVSELGGPNNILENTDSHFESASVVKPILAHQSGFISQINTRAVGLTVVELGGGRKKASDSIDHSVGLSQVLDLGTKVDAGQPLAIVHAQNEDQAKIAINMVNDAYTILDDLPSKSQTIIELLK</sequence>
<dbReference type="PROSITE" id="PS00647">
    <property type="entry name" value="THYMID_PHOSPHORYLASE"/>
    <property type="match status" value="1"/>
</dbReference>
<dbReference type="InterPro" id="IPR035902">
    <property type="entry name" value="Nuc_phospho_transferase"/>
</dbReference>
<dbReference type="InterPro" id="IPR018090">
    <property type="entry name" value="Pyrmidine_PPas_bac/euk"/>
</dbReference>
<gene>
    <name evidence="6" type="ORF">METZ01_LOCUS43929</name>
</gene>
<evidence type="ECO:0000313" key="6">
    <source>
        <dbReference type="EMBL" id="SUZ91075.1"/>
    </source>
</evidence>
<name>A0A381RGZ1_9ZZZZ</name>
<dbReference type="InterPro" id="IPR000053">
    <property type="entry name" value="Thymidine/pyrmidine_PPase"/>
</dbReference>
<dbReference type="SUPFAM" id="SSF47648">
    <property type="entry name" value="Nucleoside phosphorylase/phosphoribosyltransferase N-terminal domain"/>
    <property type="match status" value="1"/>
</dbReference>
<dbReference type="NCBIfam" id="NF004490">
    <property type="entry name" value="PRK05820.1"/>
    <property type="match status" value="1"/>
</dbReference>
<dbReference type="InterPro" id="IPR017872">
    <property type="entry name" value="Pyrmidine_PPase_CS"/>
</dbReference>
<protein>
    <recommendedName>
        <fullName evidence="5">Pyrimidine nucleoside phosphorylase C-terminal domain-containing protein</fullName>
    </recommendedName>
</protein>